<feature type="compositionally biased region" description="Pro residues" evidence="1">
    <location>
        <begin position="34"/>
        <end position="43"/>
    </location>
</feature>
<organism evidence="2 3">
    <name type="scientific">Brevibacterium metallidurans</name>
    <dbReference type="NCBI Taxonomy" id="1482676"/>
    <lineage>
        <taxon>Bacteria</taxon>
        <taxon>Bacillati</taxon>
        <taxon>Actinomycetota</taxon>
        <taxon>Actinomycetes</taxon>
        <taxon>Micrococcales</taxon>
        <taxon>Brevibacteriaceae</taxon>
        <taxon>Brevibacterium</taxon>
    </lineage>
</organism>
<gene>
    <name evidence="2" type="ORF">NCCP602_22890</name>
</gene>
<accession>A0ABN0SPH6</accession>
<sequence>MGNDVKLIPTFSQNAKRKPVSSVTASRTLIRTPIPGPIHPPSPRWSTPPSDHLGGGAEQGWGMVRIGAWNI</sequence>
<feature type="region of interest" description="Disordered" evidence="1">
    <location>
        <begin position="1"/>
        <end position="59"/>
    </location>
</feature>
<protein>
    <submittedName>
        <fullName evidence="2">Uncharacterized protein</fullName>
    </submittedName>
</protein>
<evidence type="ECO:0000313" key="3">
    <source>
        <dbReference type="Proteomes" id="UP001498238"/>
    </source>
</evidence>
<dbReference type="EMBL" id="BAAAAF010000008">
    <property type="protein sequence ID" value="GAA0036328.1"/>
    <property type="molecule type" value="Genomic_DNA"/>
</dbReference>
<name>A0ABN0SPH6_9MICO</name>
<reference evidence="2 3" key="1">
    <citation type="submission" date="2024-01" db="EMBL/GenBank/DDBJ databases">
        <title>Characterization of antibiotic resistant novel bacterial strains and their environmental applications.</title>
        <authorList>
            <person name="Manzoor S."/>
            <person name="Abbas S."/>
            <person name="Arshad M."/>
            <person name="Ahmed I."/>
        </authorList>
    </citation>
    <scope>NUCLEOTIDE SEQUENCE [LARGE SCALE GENOMIC DNA]</scope>
    <source>
        <strain evidence="2 3">NCCP-602</strain>
    </source>
</reference>
<evidence type="ECO:0000256" key="1">
    <source>
        <dbReference type="SAM" id="MobiDB-lite"/>
    </source>
</evidence>
<comment type="caution">
    <text evidence="2">The sequence shown here is derived from an EMBL/GenBank/DDBJ whole genome shotgun (WGS) entry which is preliminary data.</text>
</comment>
<keyword evidence="3" id="KW-1185">Reference proteome</keyword>
<evidence type="ECO:0000313" key="2">
    <source>
        <dbReference type="EMBL" id="GAA0036328.1"/>
    </source>
</evidence>
<dbReference type="Proteomes" id="UP001498238">
    <property type="component" value="Unassembled WGS sequence"/>
</dbReference>
<proteinExistence type="predicted"/>